<feature type="chain" id="PRO_5047486476" evidence="1">
    <location>
        <begin position="21"/>
        <end position="111"/>
    </location>
</feature>
<feature type="signal peptide" evidence="1">
    <location>
        <begin position="1"/>
        <end position="20"/>
    </location>
</feature>
<evidence type="ECO:0000256" key="1">
    <source>
        <dbReference type="SAM" id="SignalP"/>
    </source>
</evidence>
<dbReference type="InterPro" id="IPR019110">
    <property type="entry name" value="Uncharacterised_RAQPRD"/>
</dbReference>
<keyword evidence="3" id="KW-1185">Reference proteome</keyword>
<reference evidence="2 3" key="1">
    <citation type="submission" date="2020-12" db="EMBL/GenBank/DDBJ databases">
        <title>Comparative genomic insights into the epidemiology and virulence of plant pathogenic Pseudomonads from Turkey.</title>
        <authorList>
            <person name="Dillon M."/>
            <person name="Ruiz-Bedoya T."/>
            <person name="Bendalovic-Torma C."/>
            <person name="Guttman K.M."/>
            <person name="Kwak H."/>
            <person name="Middleton M.A."/>
            <person name="Wang P.W."/>
            <person name="Horuz S."/>
            <person name="Aysan Y."/>
            <person name="Guttman D.S."/>
        </authorList>
    </citation>
    <scope>NUCLEOTIDE SEQUENCE [LARGE SCALE GENOMIC DNA]</scope>
    <source>
        <strain evidence="2 3">S5_IA_2b</strain>
    </source>
</reference>
<organism evidence="2 3">
    <name type="scientific">Pseudomonas synxantha</name>
    <dbReference type="NCBI Taxonomy" id="47883"/>
    <lineage>
        <taxon>Bacteria</taxon>
        <taxon>Pseudomonadati</taxon>
        <taxon>Pseudomonadota</taxon>
        <taxon>Gammaproteobacteria</taxon>
        <taxon>Pseudomonadales</taxon>
        <taxon>Pseudomonadaceae</taxon>
        <taxon>Pseudomonas</taxon>
    </lineage>
</organism>
<dbReference type="EMBL" id="JAEILG010000077">
    <property type="protein sequence ID" value="MBI6567559.1"/>
    <property type="molecule type" value="Genomic_DNA"/>
</dbReference>
<protein>
    <submittedName>
        <fullName evidence="2">Uncharacterized protein</fullName>
    </submittedName>
</protein>
<dbReference type="Proteomes" id="UP000648914">
    <property type="component" value="Unassembled WGS sequence"/>
</dbReference>
<proteinExistence type="predicted"/>
<keyword evidence="1" id="KW-0732">Signal</keyword>
<accession>A0ABS0UPM3</accession>
<evidence type="ECO:0000313" key="3">
    <source>
        <dbReference type="Proteomes" id="UP000648914"/>
    </source>
</evidence>
<sequence>MTPSSLSLLLTCLVTLGAFAQDVRERSDLGLIQRQITAIERLANRASSDSVNADGARYRFDYPRLSADLERVRQGIRTYLSPSRAQPADLVELTGDYRAQAPHLRPSDEHD</sequence>
<dbReference type="Pfam" id="PF09686">
    <property type="entry name" value="Plasmid_RAQPRD"/>
    <property type="match status" value="1"/>
</dbReference>
<comment type="caution">
    <text evidence="2">The sequence shown here is derived from an EMBL/GenBank/DDBJ whole genome shotgun (WGS) entry which is preliminary data.</text>
</comment>
<dbReference type="NCBIfam" id="TIGR01690">
    <property type="entry name" value="ICE_RAQPRD"/>
    <property type="match status" value="1"/>
</dbReference>
<gene>
    <name evidence="2" type="ORF">YA0852_26115</name>
</gene>
<dbReference type="RefSeq" id="WP_198720587.1">
    <property type="nucleotide sequence ID" value="NZ_JAEIKU010000099.1"/>
</dbReference>
<name>A0ABS0UPM3_9PSED</name>
<evidence type="ECO:0000313" key="2">
    <source>
        <dbReference type="EMBL" id="MBI6567559.1"/>
    </source>
</evidence>